<dbReference type="EMBL" id="HBUF01062033">
    <property type="protein sequence ID" value="CAG6626198.1"/>
    <property type="molecule type" value="Transcribed_RNA"/>
</dbReference>
<evidence type="ECO:0000256" key="1">
    <source>
        <dbReference type="SAM" id="MobiDB-lite"/>
    </source>
</evidence>
<dbReference type="EMBL" id="HBUF01062035">
    <property type="protein sequence ID" value="CAG6626200.1"/>
    <property type="molecule type" value="Transcribed_RNA"/>
</dbReference>
<organism evidence="2">
    <name type="scientific">Cacopsylla melanoneura</name>
    <dbReference type="NCBI Taxonomy" id="428564"/>
    <lineage>
        <taxon>Eukaryota</taxon>
        <taxon>Metazoa</taxon>
        <taxon>Ecdysozoa</taxon>
        <taxon>Arthropoda</taxon>
        <taxon>Hexapoda</taxon>
        <taxon>Insecta</taxon>
        <taxon>Pterygota</taxon>
        <taxon>Neoptera</taxon>
        <taxon>Paraneoptera</taxon>
        <taxon>Hemiptera</taxon>
        <taxon>Sternorrhyncha</taxon>
        <taxon>Psylloidea</taxon>
        <taxon>Psyllidae</taxon>
        <taxon>Psyllinae</taxon>
        <taxon>Cacopsylla</taxon>
    </lineage>
</organism>
<name>A0A8D8Q6X4_9HEMI</name>
<protein>
    <submittedName>
        <fullName evidence="2">Uncharacterized protein</fullName>
    </submittedName>
</protein>
<feature type="region of interest" description="Disordered" evidence="1">
    <location>
        <begin position="76"/>
        <end position="99"/>
    </location>
</feature>
<proteinExistence type="predicted"/>
<reference evidence="2" key="1">
    <citation type="submission" date="2021-05" db="EMBL/GenBank/DDBJ databases">
        <authorList>
            <person name="Alioto T."/>
            <person name="Alioto T."/>
            <person name="Gomez Garrido J."/>
        </authorList>
    </citation>
    <scope>NUCLEOTIDE SEQUENCE</scope>
</reference>
<dbReference type="EMBL" id="HBUF01062032">
    <property type="protein sequence ID" value="CAG6626197.1"/>
    <property type="molecule type" value="Transcribed_RNA"/>
</dbReference>
<sequence>MNFLMFFCQDVIGGKTDAINVTLYQVITFTKLVRFIINNVSLIIITNEHQRYSCDTLSAKDQLTLTRILYTPSCANENQDEPSYARESSRTILRSMSYC</sequence>
<dbReference type="AlphaFoldDB" id="A0A8D8Q6X4"/>
<evidence type="ECO:0000313" key="2">
    <source>
        <dbReference type="EMBL" id="CAG6626197.1"/>
    </source>
</evidence>
<accession>A0A8D8Q6X4</accession>
<feature type="compositionally biased region" description="Polar residues" evidence="1">
    <location>
        <begin position="90"/>
        <end position="99"/>
    </location>
</feature>
<dbReference type="EMBL" id="HBUF01062034">
    <property type="protein sequence ID" value="CAG6626199.1"/>
    <property type="molecule type" value="Transcribed_RNA"/>
</dbReference>